<evidence type="ECO:0000313" key="1">
    <source>
        <dbReference type="EMBL" id="RVU06145.1"/>
    </source>
</evidence>
<gene>
    <name evidence="1" type="ORF">EOE18_04670</name>
</gene>
<reference evidence="1 2" key="1">
    <citation type="submission" date="2019-01" db="EMBL/GenBank/DDBJ databases">
        <authorList>
            <person name="Chen W.-M."/>
        </authorList>
    </citation>
    <scope>NUCLEOTIDE SEQUENCE [LARGE SCALE GENOMIC DNA]</scope>
    <source>
        <strain evidence="1 2">FSY-9</strain>
    </source>
</reference>
<accession>A0A3S2USW8</accession>
<dbReference type="Proteomes" id="UP000282837">
    <property type="component" value="Unassembled WGS sequence"/>
</dbReference>
<dbReference type="EMBL" id="SACO01000003">
    <property type="protein sequence ID" value="RVU06145.1"/>
    <property type="molecule type" value="Genomic_DNA"/>
</dbReference>
<proteinExistence type="predicted"/>
<comment type="caution">
    <text evidence="1">The sequence shown here is derived from an EMBL/GenBank/DDBJ whole genome shotgun (WGS) entry which is preliminary data.</text>
</comment>
<protein>
    <submittedName>
        <fullName evidence="1">Uncharacterized protein</fullName>
    </submittedName>
</protein>
<dbReference type="AlphaFoldDB" id="A0A3S2USW8"/>
<dbReference type="RefSeq" id="WP_127706750.1">
    <property type="nucleotide sequence ID" value="NZ_SACO01000003.1"/>
</dbReference>
<evidence type="ECO:0000313" key="2">
    <source>
        <dbReference type="Proteomes" id="UP000282837"/>
    </source>
</evidence>
<organism evidence="1 2">
    <name type="scientific">Novosphingobium umbonatum</name>
    <dbReference type="NCBI Taxonomy" id="1908524"/>
    <lineage>
        <taxon>Bacteria</taxon>
        <taxon>Pseudomonadati</taxon>
        <taxon>Pseudomonadota</taxon>
        <taxon>Alphaproteobacteria</taxon>
        <taxon>Sphingomonadales</taxon>
        <taxon>Sphingomonadaceae</taxon>
        <taxon>Novosphingobium</taxon>
    </lineage>
</organism>
<sequence>MIQPLTDQNDCDTALERLGLALDRLSAATQKVRMAQLKTAADTVKIEVQNERLREVVGEALEQIDTLIAKVESEKA</sequence>
<keyword evidence="2" id="KW-1185">Reference proteome</keyword>
<name>A0A3S2USW8_9SPHN</name>